<keyword evidence="5" id="KW-0997">Cell inner membrane</keyword>
<dbReference type="Gene3D" id="3.30.1150.10">
    <property type="match status" value="1"/>
</dbReference>
<feature type="domain" description="TonB C-terminal" evidence="12">
    <location>
        <begin position="155"/>
        <end position="246"/>
    </location>
</feature>
<dbReference type="GO" id="GO:0055085">
    <property type="term" value="P:transmembrane transport"/>
    <property type="evidence" value="ECO:0007669"/>
    <property type="project" value="InterPro"/>
</dbReference>
<evidence type="ECO:0000256" key="1">
    <source>
        <dbReference type="ARBA" id="ARBA00004383"/>
    </source>
</evidence>
<dbReference type="NCBIfam" id="TIGR01352">
    <property type="entry name" value="tonB_Cterm"/>
    <property type="match status" value="1"/>
</dbReference>
<dbReference type="GO" id="GO:0098797">
    <property type="term" value="C:plasma membrane protein complex"/>
    <property type="evidence" value="ECO:0007669"/>
    <property type="project" value="TreeGrafter"/>
</dbReference>
<evidence type="ECO:0000256" key="3">
    <source>
        <dbReference type="ARBA" id="ARBA00022448"/>
    </source>
</evidence>
<feature type="transmembrane region" description="Helical" evidence="11">
    <location>
        <begin position="31"/>
        <end position="50"/>
    </location>
</feature>
<evidence type="ECO:0000313" key="13">
    <source>
        <dbReference type="EMBL" id="RMC97961.1"/>
    </source>
</evidence>
<keyword evidence="4" id="KW-1003">Cell membrane</keyword>
<evidence type="ECO:0000256" key="7">
    <source>
        <dbReference type="ARBA" id="ARBA00022927"/>
    </source>
</evidence>
<dbReference type="Proteomes" id="UP000274139">
    <property type="component" value="Unassembled WGS sequence"/>
</dbReference>
<evidence type="ECO:0000256" key="8">
    <source>
        <dbReference type="ARBA" id="ARBA00022989"/>
    </source>
</evidence>
<evidence type="ECO:0000256" key="10">
    <source>
        <dbReference type="SAM" id="MobiDB-lite"/>
    </source>
</evidence>
<dbReference type="GO" id="GO:0015031">
    <property type="term" value="P:protein transport"/>
    <property type="evidence" value="ECO:0007669"/>
    <property type="project" value="UniProtKB-KW"/>
</dbReference>
<evidence type="ECO:0000256" key="5">
    <source>
        <dbReference type="ARBA" id="ARBA00022519"/>
    </source>
</evidence>
<dbReference type="GO" id="GO:0031992">
    <property type="term" value="F:energy transducer activity"/>
    <property type="evidence" value="ECO:0007669"/>
    <property type="project" value="TreeGrafter"/>
</dbReference>
<protein>
    <submittedName>
        <fullName evidence="13">Energy transducer TonB</fullName>
    </submittedName>
</protein>
<sequence>MGCHAAQPRHGGKQVDGMHMEGMAGAERSRAGVWLMVLLLHGVLGSWLLGQTLQPAATALPTSIAVQLLPTVAPLAPAVPRPVSPTRQPPRPLPALAQHAAARPPRAPAVLAATHAAAPAASTTAPAPALAGNADTRALPVSAEPAQAPQPTSSEPGFAADYLHNPAPGYPPASRRNGEEGRVLLRVRVSAAGQAEAVEVYHSSGFSRLDDAAREVVAGWRFIPARRGGSAIASSVIVPITFRLGH</sequence>
<evidence type="ECO:0000256" key="2">
    <source>
        <dbReference type="ARBA" id="ARBA00006555"/>
    </source>
</evidence>
<evidence type="ECO:0000259" key="12">
    <source>
        <dbReference type="PROSITE" id="PS52015"/>
    </source>
</evidence>
<evidence type="ECO:0000256" key="11">
    <source>
        <dbReference type="SAM" id="Phobius"/>
    </source>
</evidence>
<keyword evidence="8 11" id="KW-1133">Transmembrane helix</keyword>
<feature type="region of interest" description="Disordered" evidence="10">
    <location>
        <begin position="80"/>
        <end position="106"/>
    </location>
</feature>
<dbReference type="PROSITE" id="PS52015">
    <property type="entry name" value="TONB_CTD"/>
    <property type="match status" value="1"/>
</dbReference>
<keyword evidence="7" id="KW-0653">Protein transport</keyword>
<dbReference type="PANTHER" id="PTHR33446">
    <property type="entry name" value="PROTEIN TONB-RELATED"/>
    <property type="match status" value="1"/>
</dbReference>
<keyword evidence="9 11" id="KW-0472">Membrane</keyword>
<evidence type="ECO:0000313" key="14">
    <source>
        <dbReference type="Proteomes" id="UP000274139"/>
    </source>
</evidence>
<comment type="subcellular location">
    <subcellularLocation>
        <location evidence="1">Cell inner membrane</location>
        <topology evidence="1">Single-pass membrane protein</topology>
        <orientation evidence="1">Periplasmic side</orientation>
    </subcellularLocation>
</comment>
<dbReference type="InterPro" id="IPR006260">
    <property type="entry name" value="TonB/TolA_C"/>
</dbReference>
<dbReference type="InterPro" id="IPR051045">
    <property type="entry name" value="TonB-dependent_transducer"/>
</dbReference>
<dbReference type="InterPro" id="IPR037682">
    <property type="entry name" value="TonB_C"/>
</dbReference>
<proteinExistence type="inferred from homology"/>
<gene>
    <name evidence="13" type="ORF">EAY64_09740</name>
</gene>
<keyword evidence="14" id="KW-1185">Reference proteome</keyword>
<dbReference type="OrthoDB" id="9792439at2"/>
<dbReference type="PANTHER" id="PTHR33446:SF2">
    <property type="entry name" value="PROTEIN TONB"/>
    <property type="match status" value="1"/>
</dbReference>
<keyword evidence="6 11" id="KW-0812">Transmembrane</keyword>
<name>A0A454JIM8_9NEIS</name>
<feature type="compositionally biased region" description="Pro residues" evidence="10">
    <location>
        <begin position="80"/>
        <end position="93"/>
    </location>
</feature>
<dbReference type="SUPFAM" id="SSF74653">
    <property type="entry name" value="TolA/TonB C-terminal domain"/>
    <property type="match status" value="1"/>
</dbReference>
<accession>A0A454JIM8</accession>
<feature type="compositionally biased region" description="Low complexity" evidence="10">
    <location>
        <begin position="94"/>
        <end position="106"/>
    </location>
</feature>
<dbReference type="AlphaFoldDB" id="A0A454JIM8"/>
<comment type="caution">
    <text evidence="13">The sequence shown here is derived from an EMBL/GenBank/DDBJ whole genome shotgun (WGS) entry which is preliminary data.</text>
</comment>
<organism evidence="13 14">
    <name type="scientific">Aquitalea palustris</name>
    <dbReference type="NCBI Taxonomy" id="2480983"/>
    <lineage>
        <taxon>Bacteria</taxon>
        <taxon>Pseudomonadati</taxon>
        <taxon>Pseudomonadota</taxon>
        <taxon>Betaproteobacteria</taxon>
        <taxon>Neisseriales</taxon>
        <taxon>Chromobacteriaceae</taxon>
        <taxon>Aquitalea</taxon>
    </lineage>
</organism>
<reference evidence="13 14" key="1">
    <citation type="submission" date="2018-10" db="EMBL/GenBank/DDBJ databases">
        <title>Draft genome sequence of Aquitalea MWU14-2217 isolated from a wild cranberry bog in Provincetown, Massachusetts.</title>
        <authorList>
            <person name="Ebadzadsahrai G."/>
            <person name="Soby S."/>
        </authorList>
    </citation>
    <scope>NUCLEOTIDE SEQUENCE [LARGE SCALE GENOMIC DNA]</scope>
    <source>
        <strain evidence="13 14">MWU14-2217</strain>
    </source>
</reference>
<comment type="similarity">
    <text evidence="2">Belongs to the TonB family.</text>
</comment>
<dbReference type="EMBL" id="RFAR01000038">
    <property type="protein sequence ID" value="RMC97961.1"/>
    <property type="molecule type" value="Genomic_DNA"/>
</dbReference>
<keyword evidence="3" id="KW-0813">Transport</keyword>
<evidence type="ECO:0000256" key="4">
    <source>
        <dbReference type="ARBA" id="ARBA00022475"/>
    </source>
</evidence>
<evidence type="ECO:0000256" key="9">
    <source>
        <dbReference type="ARBA" id="ARBA00023136"/>
    </source>
</evidence>
<evidence type="ECO:0000256" key="6">
    <source>
        <dbReference type="ARBA" id="ARBA00022692"/>
    </source>
</evidence>
<dbReference type="Pfam" id="PF03544">
    <property type="entry name" value="TonB_C"/>
    <property type="match status" value="1"/>
</dbReference>